<dbReference type="Pfam" id="PF13384">
    <property type="entry name" value="HTH_23"/>
    <property type="match status" value="1"/>
</dbReference>
<dbReference type="Proteomes" id="UP000694559">
    <property type="component" value="Unplaced"/>
</dbReference>
<proteinExistence type="predicted"/>
<accession>A0A8C6XLX5</accession>
<dbReference type="InterPro" id="IPR038717">
    <property type="entry name" value="Tc1-like_DDE_dom"/>
</dbReference>
<evidence type="ECO:0000313" key="3">
    <source>
        <dbReference type="Proteomes" id="UP000694559"/>
    </source>
</evidence>
<dbReference type="Ensembl" id="ENSNNAT00000016308.1">
    <property type="protein sequence ID" value="ENSNNAP00000015548.1"/>
    <property type="gene ID" value="ENSNNAG00000010479.1"/>
</dbReference>
<dbReference type="Gene3D" id="3.30.420.10">
    <property type="entry name" value="Ribonuclease H-like superfamily/Ribonuclease H"/>
    <property type="match status" value="1"/>
</dbReference>
<name>A0A8C6XLX5_NAJNA</name>
<dbReference type="PANTHER" id="PTHR23022">
    <property type="entry name" value="TRANSPOSABLE ELEMENT-RELATED"/>
    <property type="match status" value="1"/>
</dbReference>
<dbReference type="InterPro" id="IPR052338">
    <property type="entry name" value="Transposase_5"/>
</dbReference>
<feature type="domain" description="Tc1-like transposase DDE" evidence="1">
    <location>
        <begin position="136"/>
        <end position="285"/>
    </location>
</feature>
<dbReference type="PANTHER" id="PTHR23022:SF135">
    <property type="entry name" value="SI:DKEY-77F5.3"/>
    <property type="match status" value="1"/>
</dbReference>
<evidence type="ECO:0000313" key="2">
    <source>
        <dbReference type="Ensembl" id="ENSNNAP00000015548.1"/>
    </source>
</evidence>
<dbReference type="AlphaFoldDB" id="A0A8C6XLX5"/>
<dbReference type="InterPro" id="IPR036388">
    <property type="entry name" value="WH-like_DNA-bd_sf"/>
</dbReference>
<dbReference type="OMA" id="IAAWHHI"/>
<organism evidence="2 3">
    <name type="scientific">Naja naja</name>
    <name type="common">Indian cobra</name>
    <dbReference type="NCBI Taxonomy" id="35670"/>
    <lineage>
        <taxon>Eukaryota</taxon>
        <taxon>Metazoa</taxon>
        <taxon>Chordata</taxon>
        <taxon>Craniata</taxon>
        <taxon>Vertebrata</taxon>
        <taxon>Euteleostomi</taxon>
        <taxon>Lepidosauria</taxon>
        <taxon>Squamata</taxon>
        <taxon>Bifurcata</taxon>
        <taxon>Unidentata</taxon>
        <taxon>Episquamata</taxon>
        <taxon>Toxicofera</taxon>
        <taxon>Serpentes</taxon>
        <taxon>Colubroidea</taxon>
        <taxon>Elapidae</taxon>
        <taxon>Elapinae</taxon>
        <taxon>Naja</taxon>
    </lineage>
</organism>
<dbReference type="InterPro" id="IPR036397">
    <property type="entry name" value="RNaseH_sf"/>
</dbReference>
<dbReference type="Gene3D" id="1.10.10.10">
    <property type="entry name" value="Winged helix-like DNA-binding domain superfamily/Winged helix DNA-binding domain"/>
    <property type="match status" value="1"/>
</dbReference>
<dbReference type="OrthoDB" id="8627217at2759"/>
<sequence>LAYRMCQNSGPMLWLRARMKAFVFISTEQQHRIILLHEEGYSCTEIAKRMKCHRTTVSRVVEKYQITGSVDDGLCSGRPRKLRKCVHKHSHCRLLARGLKGCRARSKPLLTDTHHSHRHAWTKKYVKWTNEQWSKVIFSDESNFYLTGDQCNKYVRRFPVEEFRPYCLNLSVKHPLHMMIWGCIAASGIGWIKIVQGIMNSKQYVEVLEKTMLPSAQQLVGKDFYFQDDNAPCHRAKSVQQWMKRHGVRLLDWLAQSPDLNPIENLWAKIGYEISKKHPKTKQELTESIIAAWHHIVTKLGNCLSAIQRHKEFVLERKWYTS</sequence>
<dbReference type="SUPFAM" id="SSF46689">
    <property type="entry name" value="Homeodomain-like"/>
    <property type="match status" value="1"/>
</dbReference>
<dbReference type="GO" id="GO:0003676">
    <property type="term" value="F:nucleic acid binding"/>
    <property type="evidence" value="ECO:0007669"/>
    <property type="project" value="InterPro"/>
</dbReference>
<dbReference type="GeneTree" id="ENSGT01150000286900"/>
<reference evidence="2" key="2">
    <citation type="submission" date="2025-09" db="UniProtKB">
        <authorList>
            <consortium name="Ensembl"/>
        </authorList>
    </citation>
    <scope>IDENTIFICATION</scope>
</reference>
<protein>
    <recommendedName>
        <fullName evidence="1">Tc1-like transposase DDE domain-containing protein</fullName>
    </recommendedName>
</protein>
<dbReference type="InterPro" id="IPR009057">
    <property type="entry name" value="Homeodomain-like_sf"/>
</dbReference>
<keyword evidence="3" id="KW-1185">Reference proteome</keyword>
<dbReference type="Pfam" id="PF13358">
    <property type="entry name" value="DDE_3"/>
    <property type="match status" value="1"/>
</dbReference>
<reference evidence="2" key="1">
    <citation type="submission" date="2025-08" db="UniProtKB">
        <authorList>
            <consortium name="Ensembl"/>
        </authorList>
    </citation>
    <scope>IDENTIFICATION</scope>
</reference>
<evidence type="ECO:0000259" key="1">
    <source>
        <dbReference type="Pfam" id="PF13358"/>
    </source>
</evidence>